<evidence type="ECO:0000313" key="3">
    <source>
        <dbReference type="EMBL" id="RYR21162.1"/>
    </source>
</evidence>
<keyword evidence="4" id="KW-1185">Reference proteome</keyword>
<evidence type="ECO:0000259" key="2">
    <source>
        <dbReference type="Pfam" id="PF10536"/>
    </source>
</evidence>
<organism evidence="3 4">
    <name type="scientific">Arachis hypogaea</name>
    <name type="common">Peanut</name>
    <dbReference type="NCBI Taxonomy" id="3818"/>
    <lineage>
        <taxon>Eukaryota</taxon>
        <taxon>Viridiplantae</taxon>
        <taxon>Streptophyta</taxon>
        <taxon>Embryophyta</taxon>
        <taxon>Tracheophyta</taxon>
        <taxon>Spermatophyta</taxon>
        <taxon>Magnoliopsida</taxon>
        <taxon>eudicotyledons</taxon>
        <taxon>Gunneridae</taxon>
        <taxon>Pentapetalae</taxon>
        <taxon>rosids</taxon>
        <taxon>fabids</taxon>
        <taxon>Fabales</taxon>
        <taxon>Fabaceae</taxon>
        <taxon>Papilionoideae</taxon>
        <taxon>50 kb inversion clade</taxon>
        <taxon>dalbergioids sensu lato</taxon>
        <taxon>Dalbergieae</taxon>
        <taxon>Pterocarpus clade</taxon>
        <taxon>Arachis</taxon>
    </lineage>
</organism>
<feature type="compositionally biased region" description="Basic and acidic residues" evidence="1">
    <location>
        <begin position="304"/>
        <end position="315"/>
    </location>
</feature>
<dbReference type="GO" id="GO:0010073">
    <property type="term" value="P:meristem maintenance"/>
    <property type="evidence" value="ECO:0007669"/>
    <property type="project" value="InterPro"/>
</dbReference>
<evidence type="ECO:0000256" key="1">
    <source>
        <dbReference type="SAM" id="MobiDB-lite"/>
    </source>
</evidence>
<comment type="caution">
    <text evidence="3">The sequence shown here is derived from an EMBL/GenBank/DDBJ whole genome shotgun (WGS) entry which is preliminary data.</text>
</comment>
<feature type="compositionally biased region" description="Basic and acidic residues" evidence="1">
    <location>
        <begin position="263"/>
        <end position="292"/>
    </location>
</feature>
<dbReference type="Proteomes" id="UP000289738">
    <property type="component" value="Chromosome B03"/>
</dbReference>
<feature type="compositionally biased region" description="Acidic residues" evidence="1">
    <location>
        <begin position="293"/>
        <end position="303"/>
    </location>
</feature>
<protein>
    <recommendedName>
        <fullName evidence="2">Aminotransferase-like plant mobile domain-containing protein</fullName>
    </recommendedName>
</protein>
<dbReference type="PANTHER" id="PTHR46033">
    <property type="entry name" value="PROTEIN MAIN-LIKE 2"/>
    <property type="match status" value="1"/>
</dbReference>
<sequence length="315" mass="35723">MSDTTDPDTLRRQVEQSGPSMVAALLADFQTCSGMSWVSAVLAWTYHSLCFVAHRGTTDIAGCTLLLMSWIYQRFSQWCPPDRQVYMYPMTTRLIGLTQQSRDQHEMRVLRCPLSLDQLLMNEFVWMPYNDPILHVVCPPWFIDEAEWGTWMSVVSLVCFNIVEFHQVDRAKCQFNGEQPVSEAPINVNRFLTSIGRDEDVWWPDRLVDCLLPVSQGTFFTFLGTSPIGVDVLGSSELPRIAEVRSSIYPVQGSRSGPNSSKARRDGDSNENESEKSKILALDRAKSDRLEPLLDDQDSNEGDESMRKKEEVLVG</sequence>
<evidence type="ECO:0000313" key="4">
    <source>
        <dbReference type="Proteomes" id="UP000289738"/>
    </source>
</evidence>
<feature type="domain" description="Aminotransferase-like plant mobile" evidence="2">
    <location>
        <begin position="20"/>
        <end position="183"/>
    </location>
</feature>
<name>A0A445A481_ARAHY</name>
<dbReference type="PANTHER" id="PTHR46033:SF8">
    <property type="entry name" value="PROTEIN MAINTENANCE OF MERISTEMS-LIKE"/>
    <property type="match status" value="1"/>
</dbReference>
<dbReference type="InterPro" id="IPR044824">
    <property type="entry name" value="MAIN-like"/>
</dbReference>
<reference evidence="3 4" key="1">
    <citation type="submission" date="2019-01" db="EMBL/GenBank/DDBJ databases">
        <title>Sequencing of cultivated peanut Arachis hypogaea provides insights into genome evolution and oil improvement.</title>
        <authorList>
            <person name="Chen X."/>
        </authorList>
    </citation>
    <scope>NUCLEOTIDE SEQUENCE [LARGE SCALE GENOMIC DNA]</scope>
    <source>
        <strain evidence="4">cv. Fuhuasheng</strain>
        <tissue evidence="3">Leaves</tissue>
    </source>
</reference>
<dbReference type="InterPro" id="IPR019557">
    <property type="entry name" value="AminoTfrase-like_pln_mobile"/>
</dbReference>
<dbReference type="EMBL" id="SDMP01000013">
    <property type="protein sequence ID" value="RYR21162.1"/>
    <property type="molecule type" value="Genomic_DNA"/>
</dbReference>
<dbReference type="Pfam" id="PF10536">
    <property type="entry name" value="PMD"/>
    <property type="match status" value="1"/>
</dbReference>
<gene>
    <name evidence="3" type="ORF">Ahy_B03g066427</name>
</gene>
<dbReference type="AlphaFoldDB" id="A0A445A481"/>
<accession>A0A445A481</accession>
<proteinExistence type="predicted"/>
<feature type="region of interest" description="Disordered" evidence="1">
    <location>
        <begin position="249"/>
        <end position="315"/>
    </location>
</feature>